<dbReference type="PANTHER" id="PTHR36932">
    <property type="entry name" value="CAPSULAR POLYSACCHARIDE BIOSYNTHESIS PROTEIN"/>
    <property type="match status" value="1"/>
</dbReference>
<comment type="caution">
    <text evidence="1">The sequence shown here is derived from an EMBL/GenBank/DDBJ whole genome shotgun (WGS) entry which is preliminary data.</text>
</comment>
<sequence length="110" mass="12178">MPPGTVGTRLLVTVLFARPLPLIRYELSDRVALAERRCPCGRSFRQLAAVEGRQEDVLELPTTSGRTQVHPNVFHRVLDEVSGAGGKSSSTLAGCRCSRWAWHRDIPPSR</sequence>
<dbReference type="PANTHER" id="PTHR36932:SF1">
    <property type="entry name" value="CAPSULAR POLYSACCHARIDE BIOSYNTHESIS PROTEIN"/>
    <property type="match status" value="1"/>
</dbReference>
<evidence type="ECO:0000313" key="1">
    <source>
        <dbReference type="EMBL" id="GEO93631.1"/>
    </source>
</evidence>
<keyword evidence="2" id="KW-1185">Reference proteome</keyword>
<organism evidence="1 2">
    <name type="scientific">Kocuria flava</name>
    <dbReference type="NCBI Taxonomy" id="446860"/>
    <lineage>
        <taxon>Bacteria</taxon>
        <taxon>Bacillati</taxon>
        <taxon>Actinomycetota</taxon>
        <taxon>Actinomycetes</taxon>
        <taxon>Micrococcales</taxon>
        <taxon>Micrococcaceae</taxon>
        <taxon>Kocuria</taxon>
    </lineage>
</organism>
<protein>
    <recommendedName>
        <fullName evidence="3">AMP-dependent ligase C-terminal domain-containing protein</fullName>
    </recommendedName>
</protein>
<dbReference type="Gene3D" id="3.40.50.12780">
    <property type="entry name" value="N-terminal domain of ligase-like"/>
    <property type="match status" value="1"/>
</dbReference>
<dbReference type="InterPro" id="IPR042099">
    <property type="entry name" value="ANL_N_sf"/>
</dbReference>
<reference evidence="1 2" key="1">
    <citation type="submission" date="2019-07" db="EMBL/GenBank/DDBJ databases">
        <title>Whole genome shotgun sequence of Kocuria flava NBRC 107626.</title>
        <authorList>
            <person name="Hosoyama A."/>
            <person name="Uohara A."/>
            <person name="Ohji S."/>
            <person name="Ichikawa N."/>
        </authorList>
    </citation>
    <scope>NUCLEOTIDE SEQUENCE [LARGE SCALE GENOMIC DNA]</scope>
    <source>
        <strain evidence="1 2">NBRC 107626</strain>
    </source>
</reference>
<dbReference type="EMBL" id="BJZR01000144">
    <property type="protein sequence ID" value="GEO93631.1"/>
    <property type="molecule type" value="Genomic_DNA"/>
</dbReference>
<accession>A0ABQ0X7N0</accession>
<proteinExistence type="predicted"/>
<evidence type="ECO:0008006" key="3">
    <source>
        <dbReference type="Google" id="ProtNLM"/>
    </source>
</evidence>
<gene>
    <name evidence="1" type="ORF">KFL01_29370</name>
</gene>
<dbReference type="Proteomes" id="UP000321155">
    <property type="component" value="Unassembled WGS sequence"/>
</dbReference>
<evidence type="ECO:0000313" key="2">
    <source>
        <dbReference type="Proteomes" id="UP000321155"/>
    </source>
</evidence>
<name>A0ABQ0X7N0_9MICC</name>
<dbReference type="InterPro" id="IPR053158">
    <property type="entry name" value="CapK_Type1_Caps_Biosynth"/>
</dbReference>